<organism evidence="2">
    <name type="scientific">Puccinia triticina (isolate 1-1 / race 1 (BBBD))</name>
    <name type="common">Brown leaf rust fungus</name>
    <dbReference type="NCBI Taxonomy" id="630390"/>
    <lineage>
        <taxon>Eukaryota</taxon>
        <taxon>Fungi</taxon>
        <taxon>Dikarya</taxon>
        <taxon>Basidiomycota</taxon>
        <taxon>Pucciniomycotina</taxon>
        <taxon>Pucciniomycetes</taxon>
        <taxon>Pucciniales</taxon>
        <taxon>Pucciniaceae</taxon>
        <taxon>Puccinia</taxon>
    </lineage>
</organism>
<reference evidence="2" key="1">
    <citation type="submission" date="2009-11" db="EMBL/GenBank/DDBJ databases">
        <authorList>
            <consortium name="The Broad Institute Genome Sequencing Platform"/>
            <person name="Ward D."/>
            <person name="Feldgarden M."/>
            <person name="Earl A."/>
            <person name="Young S.K."/>
            <person name="Zeng Q."/>
            <person name="Koehrsen M."/>
            <person name="Alvarado L."/>
            <person name="Berlin A."/>
            <person name="Bochicchio J."/>
            <person name="Borenstein D."/>
            <person name="Chapman S.B."/>
            <person name="Chen Z."/>
            <person name="Engels R."/>
            <person name="Freedman E."/>
            <person name="Gellesch M."/>
            <person name="Goldberg J."/>
            <person name="Griggs A."/>
            <person name="Gujja S."/>
            <person name="Heilman E."/>
            <person name="Heiman D."/>
            <person name="Hepburn T."/>
            <person name="Howarth C."/>
            <person name="Jen D."/>
            <person name="Larson L."/>
            <person name="Lewis B."/>
            <person name="Mehta T."/>
            <person name="Park D."/>
            <person name="Pearson M."/>
            <person name="Roberts A."/>
            <person name="Saif S."/>
            <person name="Shea T."/>
            <person name="Shenoy N."/>
            <person name="Sisk P."/>
            <person name="Stolte C."/>
            <person name="Sykes S."/>
            <person name="Thomson T."/>
            <person name="Walk T."/>
            <person name="White J."/>
            <person name="Yandava C."/>
            <person name="Izard J."/>
            <person name="Baranova O.V."/>
            <person name="Blanton J.M."/>
            <person name="Tanner A.C."/>
            <person name="Dewhirst F.E."/>
            <person name="Haas B."/>
            <person name="Nusbaum C."/>
            <person name="Birren B."/>
        </authorList>
    </citation>
    <scope>NUCLEOTIDE SEQUENCE [LARGE SCALE GENOMIC DNA]</scope>
    <source>
        <strain evidence="2">1-1 BBBD Race 1</strain>
    </source>
</reference>
<reference evidence="3" key="4">
    <citation type="submission" date="2025-05" db="UniProtKB">
        <authorList>
            <consortium name="EnsemblFungi"/>
        </authorList>
    </citation>
    <scope>IDENTIFICATION</scope>
    <source>
        <strain evidence="3">isolate 1-1 / race 1 (BBBD)</strain>
    </source>
</reference>
<accession>A0A180G076</accession>
<reference evidence="2" key="2">
    <citation type="submission" date="2016-05" db="EMBL/GenBank/DDBJ databases">
        <title>Comparative analysis highlights variable genome content of wheat rusts and divergence of the mating loci.</title>
        <authorList>
            <person name="Cuomo C.A."/>
            <person name="Bakkeren G."/>
            <person name="Szabo L."/>
            <person name="Khalil H."/>
            <person name="Joly D."/>
            <person name="Goldberg J."/>
            <person name="Young S."/>
            <person name="Zeng Q."/>
            <person name="Fellers J."/>
        </authorList>
    </citation>
    <scope>NUCLEOTIDE SEQUENCE [LARGE SCALE GENOMIC DNA]</scope>
    <source>
        <strain evidence="2">1-1 BBBD Race 1</strain>
    </source>
</reference>
<protein>
    <recommendedName>
        <fullName evidence="5">RxLR effector protein</fullName>
    </recommendedName>
</protein>
<evidence type="ECO:0008006" key="5">
    <source>
        <dbReference type="Google" id="ProtNLM"/>
    </source>
</evidence>
<evidence type="ECO:0000313" key="2">
    <source>
        <dbReference type="EMBL" id="OAV86057.1"/>
    </source>
</evidence>
<dbReference type="VEuPathDB" id="FungiDB:PTTG_30109"/>
<sequence>MKMATKLLSFIIIAASYHVIRATRFLPIPTNVVDTSASSGGKFQQLDTVFGFKETNRFRNQAAFTGPAELPRYQHVEKLPHEVFTEGSPLDIVATQQVAWVKNKDYKLLSADTKAEWEKIGGTYNALTDQERGMLKNYMRTQVTRGSPEDKIDLIRVERFMARVNEPMWWKANLLAKADRGIGEDMDLIRIGDILQFGNTDRALKLTGADVNNMFKELDEVSQRLVDKTPRGKPLNLTPLDQPKTNIGGRESLFTTRMTQLTNAALETVPRMSAKDQETLLRVSYWAHGFSPKQASDFAKVARVNLSTRREKWIQLLTEENWEAAGQRLWALKNSNI</sequence>
<dbReference type="EnsemblFungi" id="PTTG_30109-t43_1">
    <property type="protein sequence ID" value="PTTG_30109-t43_1-p1"/>
    <property type="gene ID" value="PTTG_30109"/>
</dbReference>
<evidence type="ECO:0000256" key="1">
    <source>
        <dbReference type="SAM" id="SignalP"/>
    </source>
</evidence>
<keyword evidence="4" id="KW-1185">Reference proteome</keyword>
<keyword evidence="1" id="KW-0732">Signal</keyword>
<reference evidence="3 4" key="3">
    <citation type="journal article" date="2017" name="G3 (Bethesda)">
        <title>Comparative analysis highlights variable genome content of wheat rusts and divergence of the mating loci.</title>
        <authorList>
            <person name="Cuomo C.A."/>
            <person name="Bakkeren G."/>
            <person name="Khalil H.B."/>
            <person name="Panwar V."/>
            <person name="Joly D."/>
            <person name="Linning R."/>
            <person name="Sakthikumar S."/>
            <person name="Song X."/>
            <person name="Adiconis X."/>
            <person name="Fan L."/>
            <person name="Goldberg J.M."/>
            <person name="Levin J.Z."/>
            <person name="Young S."/>
            <person name="Zeng Q."/>
            <person name="Anikster Y."/>
            <person name="Bruce M."/>
            <person name="Wang M."/>
            <person name="Yin C."/>
            <person name="McCallum B."/>
            <person name="Szabo L.J."/>
            <person name="Hulbert S."/>
            <person name="Chen X."/>
            <person name="Fellers J.P."/>
        </authorList>
    </citation>
    <scope>NUCLEOTIDE SEQUENCE</scope>
    <source>
        <strain evidence="4">Isolate 1-1 / race 1 (BBBD)</strain>
        <strain evidence="3">isolate 1-1 / race 1 (BBBD)</strain>
    </source>
</reference>
<dbReference type="OrthoDB" id="2497979at2759"/>
<evidence type="ECO:0000313" key="3">
    <source>
        <dbReference type="EnsemblFungi" id="PTTG_30109-t43_1-p1"/>
    </source>
</evidence>
<feature type="chain" id="PRO_5008109463" description="RxLR effector protein" evidence="1">
    <location>
        <begin position="23"/>
        <end position="337"/>
    </location>
</feature>
<evidence type="ECO:0000313" key="4">
    <source>
        <dbReference type="Proteomes" id="UP000005240"/>
    </source>
</evidence>
<name>A0A180G076_PUCT1</name>
<gene>
    <name evidence="2" type="ORF">PTTG_30109</name>
</gene>
<dbReference type="AlphaFoldDB" id="A0A180G076"/>
<dbReference type="EMBL" id="ADAS02001809">
    <property type="protein sequence ID" value="OAV86057.1"/>
    <property type="molecule type" value="Genomic_DNA"/>
</dbReference>
<proteinExistence type="predicted"/>
<feature type="signal peptide" evidence="1">
    <location>
        <begin position="1"/>
        <end position="22"/>
    </location>
</feature>
<dbReference type="Proteomes" id="UP000005240">
    <property type="component" value="Unassembled WGS sequence"/>
</dbReference>